<feature type="coiled-coil region" evidence="1">
    <location>
        <begin position="95"/>
        <end position="128"/>
    </location>
</feature>
<comment type="caution">
    <text evidence="2">The sequence shown here is derived from an EMBL/GenBank/DDBJ whole genome shotgun (WGS) entry which is preliminary data.</text>
</comment>
<sequence>MGGDSLSLSPGEEARYYQETFRRLRCERLHQVRQKEEVLARERRRQFQRQAREEEKAFKTVEVRAQLAAKRAQLEGLLELRRVCEAKAGAAMREAELLEAEADAQRAAASAAEALRREEEALRSLRAARVQRAAHSAKQQRAAE</sequence>
<keyword evidence="1" id="KW-0175">Coiled coil</keyword>
<dbReference type="Proteomes" id="UP000604046">
    <property type="component" value="Unassembled WGS sequence"/>
</dbReference>
<proteinExistence type="predicted"/>
<organism evidence="2 3">
    <name type="scientific">Symbiodinium natans</name>
    <dbReference type="NCBI Taxonomy" id="878477"/>
    <lineage>
        <taxon>Eukaryota</taxon>
        <taxon>Sar</taxon>
        <taxon>Alveolata</taxon>
        <taxon>Dinophyceae</taxon>
        <taxon>Suessiales</taxon>
        <taxon>Symbiodiniaceae</taxon>
        <taxon>Symbiodinium</taxon>
    </lineage>
</organism>
<evidence type="ECO:0000256" key="1">
    <source>
        <dbReference type="SAM" id="Coils"/>
    </source>
</evidence>
<name>A0A812QMT7_9DINO</name>
<dbReference type="EMBL" id="CAJNDS010002256">
    <property type="protein sequence ID" value="CAE7394914.1"/>
    <property type="molecule type" value="Genomic_DNA"/>
</dbReference>
<reference evidence="2" key="1">
    <citation type="submission" date="2021-02" db="EMBL/GenBank/DDBJ databases">
        <authorList>
            <person name="Dougan E. K."/>
            <person name="Rhodes N."/>
            <person name="Thang M."/>
            <person name="Chan C."/>
        </authorList>
    </citation>
    <scope>NUCLEOTIDE SEQUENCE</scope>
</reference>
<protein>
    <submittedName>
        <fullName evidence="2">Uncharacterized protein</fullName>
    </submittedName>
</protein>
<gene>
    <name evidence="2" type="ORF">SNAT2548_LOCUS21510</name>
</gene>
<keyword evidence="3" id="KW-1185">Reference proteome</keyword>
<accession>A0A812QMT7</accession>
<evidence type="ECO:0000313" key="2">
    <source>
        <dbReference type="EMBL" id="CAE7394914.1"/>
    </source>
</evidence>
<dbReference type="AlphaFoldDB" id="A0A812QMT7"/>
<feature type="non-terminal residue" evidence="2">
    <location>
        <position position="1"/>
    </location>
</feature>
<evidence type="ECO:0000313" key="3">
    <source>
        <dbReference type="Proteomes" id="UP000604046"/>
    </source>
</evidence>